<feature type="region of interest" description="Disordered" evidence="1">
    <location>
        <begin position="200"/>
        <end position="235"/>
    </location>
</feature>
<gene>
    <name evidence="2" type="ORF">H4219_001735</name>
</gene>
<evidence type="ECO:0000313" key="3">
    <source>
        <dbReference type="Proteomes" id="UP001150538"/>
    </source>
</evidence>
<reference evidence="2" key="1">
    <citation type="submission" date="2022-07" db="EMBL/GenBank/DDBJ databases">
        <title>Phylogenomic reconstructions and comparative analyses of Kickxellomycotina fungi.</title>
        <authorList>
            <person name="Reynolds N.K."/>
            <person name="Stajich J.E."/>
            <person name="Barry K."/>
            <person name="Grigoriev I.V."/>
            <person name="Crous P."/>
            <person name="Smith M.E."/>
        </authorList>
    </citation>
    <scope>NUCLEOTIDE SEQUENCE</scope>
    <source>
        <strain evidence="2">NBRC 100468</strain>
    </source>
</reference>
<proteinExistence type="predicted"/>
<feature type="compositionally biased region" description="Low complexity" evidence="1">
    <location>
        <begin position="1"/>
        <end position="25"/>
    </location>
</feature>
<feature type="compositionally biased region" description="Basic and acidic residues" evidence="1">
    <location>
        <begin position="87"/>
        <end position="103"/>
    </location>
</feature>
<evidence type="ECO:0000313" key="2">
    <source>
        <dbReference type="EMBL" id="KAJ1919826.1"/>
    </source>
</evidence>
<organism evidence="2 3">
    <name type="scientific">Mycoemilia scoparia</name>
    <dbReference type="NCBI Taxonomy" id="417184"/>
    <lineage>
        <taxon>Eukaryota</taxon>
        <taxon>Fungi</taxon>
        <taxon>Fungi incertae sedis</taxon>
        <taxon>Zoopagomycota</taxon>
        <taxon>Kickxellomycotina</taxon>
        <taxon>Kickxellomycetes</taxon>
        <taxon>Kickxellales</taxon>
        <taxon>Kickxellaceae</taxon>
        <taxon>Mycoemilia</taxon>
    </lineage>
</organism>
<keyword evidence="3" id="KW-1185">Reference proteome</keyword>
<comment type="caution">
    <text evidence="2">The sequence shown here is derived from an EMBL/GenBank/DDBJ whole genome shotgun (WGS) entry which is preliminary data.</text>
</comment>
<dbReference type="Proteomes" id="UP001150538">
    <property type="component" value="Unassembled WGS sequence"/>
</dbReference>
<feature type="region of interest" description="Disordered" evidence="1">
    <location>
        <begin position="1"/>
        <end position="103"/>
    </location>
</feature>
<name>A0A9W7ZZM6_9FUNG</name>
<accession>A0A9W7ZZM6</accession>
<sequence>MALMSKTRSSSSSTFSASSTDSLLSHFKFLKRKKSRESTSTSISTDMTKERRGTMPNYLSSTYSDSSSHTFLGQEEKSKKLSPPRHSLAEDREKYREISESTERLDSLNRTIDLQFKANAHNGYLSQRVVLSKQQTNTMNIAKLSSCINRMSRFRYTNQECKSPSTQQAEAIEKLLESMERLNKPALDSQRYVPRQKRAVTTASVLTPPPQTRLAGSRAAVTTATSPLPHVPVRH</sequence>
<protein>
    <submittedName>
        <fullName evidence="2">Uncharacterized protein</fullName>
    </submittedName>
</protein>
<dbReference type="OrthoDB" id="66510at2759"/>
<evidence type="ECO:0000256" key="1">
    <source>
        <dbReference type="SAM" id="MobiDB-lite"/>
    </source>
</evidence>
<dbReference type="AlphaFoldDB" id="A0A9W7ZZM6"/>
<dbReference type="EMBL" id="JANBPU010000021">
    <property type="protein sequence ID" value="KAJ1919826.1"/>
    <property type="molecule type" value="Genomic_DNA"/>
</dbReference>